<proteinExistence type="predicted"/>
<protein>
    <submittedName>
        <fullName evidence="1">Uncharacterized protein</fullName>
    </submittedName>
</protein>
<name>A0A8S5NBU4_9CAUD</name>
<dbReference type="EMBL" id="BK015132">
    <property type="protein sequence ID" value="DAD92309.1"/>
    <property type="molecule type" value="Genomic_DNA"/>
</dbReference>
<accession>A0A8S5NBU4</accession>
<organism evidence="1">
    <name type="scientific">Myoviridae sp. ct9MV2</name>
    <dbReference type="NCBI Taxonomy" id="2826625"/>
    <lineage>
        <taxon>Viruses</taxon>
        <taxon>Duplodnaviria</taxon>
        <taxon>Heunggongvirae</taxon>
        <taxon>Uroviricota</taxon>
        <taxon>Caudoviricetes</taxon>
    </lineage>
</organism>
<sequence length="60" mass="7468">MDKRKYKRRSNILYRLRKKHIRCNTRDRTIFYPVGLDHNEILQIRQLMAEYNFAVQLEIT</sequence>
<evidence type="ECO:0000313" key="1">
    <source>
        <dbReference type="EMBL" id="DAD92309.1"/>
    </source>
</evidence>
<reference evidence="1" key="1">
    <citation type="journal article" date="2021" name="Proc. Natl. Acad. Sci. U.S.A.">
        <title>A Catalog of Tens of Thousands of Viruses from Human Metagenomes Reveals Hidden Associations with Chronic Diseases.</title>
        <authorList>
            <person name="Tisza M.J."/>
            <person name="Buck C.B."/>
        </authorList>
    </citation>
    <scope>NUCLEOTIDE SEQUENCE</scope>
    <source>
        <strain evidence="1">Ct9MV2</strain>
    </source>
</reference>